<feature type="domain" description="Secretion system C-terminal sorting" evidence="2">
    <location>
        <begin position="275"/>
        <end position="342"/>
    </location>
</feature>
<dbReference type="Proteomes" id="UP000256373">
    <property type="component" value="Unassembled WGS sequence"/>
</dbReference>
<dbReference type="NCBIfam" id="TIGR04183">
    <property type="entry name" value="Por_Secre_tail"/>
    <property type="match status" value="1"/>
</dbReference>
<name>A0A3D8YCM2_9BACT</name>
<dbReference type="OrthoDB" id="1490051at2"/>
<dbReference type="Pfam" id="PF18962">
    <property type="entry name" value="Por_Secre_tail"/>
    <property type="match status" value="1"/>
</dbReference>
<dbReference type="PROSITE" id="PS51257">
    <property type="entry name" value="PROKAR_LIPOPROTEIN"/>
    <property type="match status" value="1"/>
</dbReference>
<dbReference type="AlphaFoldDB" id="A0A3D8YCM2"/>
<evidence type="ECO:0000259" key="2">
    <source>
        <dbReference type="Pfam" id="PF18962"/>
    </source>
</evidence>
<dbReference type="RefSeq" id="WP_115831018.1">
    <property type="nucleotide sequence ID" value="NZ_QNUL01000007.1"/>
</dbReference>
<comment type="caution">
    <text evidence="3">The sequence shown here is derived from an EMBL/GenBank/DDBJ whole genome shotgun (WGS) entry which is preliminary data.</text>
</comment>
<keyword evidence="1" id="KW-0732">Signal</keyword>
<sequence>MKLKATFLVLLLCACTFGKTFGQADPGCGGMMFSKTAFSYQESGTLEVVIGNYSGGFKSGANLTAYDATFTVILPYVLKVSGEIDFSRCPFPLTIVSQMMNALGSTIITFTVPKGINKGVNGTISIPVTAYKADASILYASVRTDANLSYPPSGNLLYTNDQLSIPVFVNAALPVTLSSFKVTKENDLATLNWTSTSEKNSERFEIERSTDGKSWKQIGTVASLENSTEKADYDFIDAKPEQGINYYRLKMIDQDQTFAYSGIRNITLDPIELNIFPNPVANILNIRTGNWDKVRTIQLVNINGEAVYSTKGKAEKTVDVSNLTQGTYLVKIEHTDGAIVNRRIRVQR</sequence>
<reference evidence="3 4" key="1">
    <citation type="submission" date="2018-07" db="EMBL/GenBank/DDBJ databases">
        <title>Dyadobacter roseus sp. nov., isolated from rose rhizosphere soil.</title>
        <authorList>
            <person name="Chen L."/>
        </authorList>
    </citation>
    <scope>NUCLEOTIDE SEQUENCE [LARGE SCALE GENOMIC DNA]</scope>
    <source>
        <strain evidence="3 4">RS19</strain>
    </source>
</reference>
<evidence type="ECO:0000313" key="4">
    <source>
        <dbReference type="Proteomes" id="UP000256373"/>
    </source>
</evidence>
<gene>
    <name evidence="3" type="ORF">DSL64_11395</name>
</gene>
<accession>A0A3D8YCM2</accession>
<keyword evidence="4" id="KW-1185">Reference proteome</keyword>
<dbReference type="EMBL" id="QNUL01000007">
    <property type="protein sequence ID" value="REA61566.1"/>
    <property type="molecule type" value="Genomic_DNA"/>
</dbReference>
<evidence type="ECO:0000313" key="3">
    <source>
        <dbReference type="EMBL" id="REA61566.1"/>
    </source>
</evidence>
<dbReference type="InterPro" id="IPR026444">
    <property type="entry name" value="Secre_tail"/>
</dbReference>
<evidence type="ECO:0000256" key="1">
    <source>
        <dbReference type="SAM" id="SignalP"/>
    </source>
</evidence>
<protein>
    <recommendedName>
        <fullName evidence="2">Secretion system C-terminal sorting domain-containing protein</fullName>
    </recommendedName>
</protein>
<dbReference type="InterPro" id="IPR013783">
    <property type="entry name" value="Ig-like_fold"/>
</dbReference>
<feature type="chain" id="PRO_5017807025" description="Secretion system C-terminal sorting domain-containing protein" evidence="1">
    <location>
        <begin position="25"/>
        <end position="348"/>
    </location>
</feature>
<dbReference type="Gene3D" id="2.60.40.10">
    <property type="entry name" value="Immunoglobulins"/>
    <property type="match status" value="1"/>
</dbReference>
<organism evidence="3 4">
    <name type="scientific">Dyadobacter luteus</name>
    <dbReference type="NCBI Taxonomy" id="2259619"/>
    <lineage>
        <taxon>Bacteria</taxon>
        <taxon>Pseudomonadati</taxon>
        <taxon>Bacteroidota</taxon>
        <taxon>Cytophagia</taxon>
        <taxon>Cytophagales</taxon>
        <taxon>Spirosomataceae</taxon>
        <taxon>Dyadobacter</taxon>
    </lineage>
</organism>
<proteinExistence type="predicted"/>
<feature type="signal peptide" evidence="1">
    <location>
        <begin position="1"/>
        <end position="24"/>
    </location>
</feature>